<dbReference type="AlphaFoldDB" id="A0AAW4QH33"/>
<dbReference type="EMBL" id="JAIFOD010000010">
    <property type="protein sequence ID" value="MBX4193220.1"/>
    <property type="molecule type" value="Genomic_DNA"/>
</dbReference>
<organism evidence="2 3">
    <name type="scientific">Enterococcus lactis</name>
    <dbReference type="NCBI Taxonomy" id="357441"/>
    <lineage>
        <taxon>Bacteria</taxon>
        <taxon>Bacillati</taxon>
        <taxon>Bacillota</taxon>
        <taxon>Bacilli</taxon>
        <taxon>Lactobacillales</taxon>
        <taxon>Enterococcaceae</taxon>
        <taxon>Enterococcus</taxon>
    </lineage>
</organism>
<dbReference type="Proteomes" id="UP000704433">
    <property type="component" value="Unassembled WGS sequence"/>
</dbReference>
<gene>
    <name evidence="2" type="ORF">KYX84_03110</name>
</gene>
<accession>A0AAW4QH33</accession>
<name>A0AAW4QH33_9ENTE</name>
<reference evidence="2" key="1">
    <citation type="journal article" date="2022" name="J. Anim. Sci.">
        <title>Whole genome sequence analyses-based assessment of virulence potential and antimicrobial susceptibilities and resistance of Enterococcus faecium strains isolated from commercial swine and cattle probiotic products.</title>
        <authorList>
            <person name="Shridhar P.B."/>
            <person name="Amachawadi R.G."/>
            <person name="Tokach M."/>
            <person name="Patel I."/>
            <person name="Gangiredla J."/>
            <person name="Mammel M."/>
            <person name="Nagaraja T.G."/>
        </authorList>
    </citation>
    <scope>NUCLEOTIDE SEQUENCE</scope>
    <source>
        <strain evidence="2">EF216</strain>
    </source>
</reference>
<feature type="signal peptide" evidence="1">
    <location>
        <begin position="1"/>
        <end position="26"/>
    </location>
</feature>
<dbReference type="RefSeq" id="WP_025477230.1">
    <property type="nucleotide sequence ID" value="NZ_CAXOGF010000005.1"/>
</dbReference>
<protein>
    <submittedName>
        <fullName evidence="2">Uncharacterized protein</fullName>
    </submittedName>
</protein>
<proteinExistence type="predicted"/>
<feature type="chain" id="PRO_5043386110" evidence="1">
    <location>
        <begin position="27"/>
        <end position="172"/>
    </location>
</feature>
<evidence type="ECO:0000256" key="1">
    <source>
        <dbReference type="SAM" id="SignalP"/>
    </source>
</evidence>
<keyword evidence="1" id="KW-0732">Signal</keyword>
<evidence type="ECO:0000313" key="3">
    <source>
        <dbReference type="Proteomes" id="UP000704433"/>
    </source>
</evidence>
<evidence type="ECO:0000313" key="2">
    <source>
        <dbReference type="EMBL" id="MBX4193220.1"/>
    </source>
</evidence>
<comment type="caution">
    <text evidence="2">The sequence shown here is derived from an EMBL/GenBank/DDBJ whole genome shotgun (WGS) entry which is preliminary data.</text>
</comment>
<sequence length="172" mass="19307">MEVAKRVLIILLTTKALLLFSSSVHATTTLNNIEVDETVQEVFTNSQIKPEQLIDDFTNNKVMEQTDVLRSGRRASFYRGTFMMWSRDNINFNISGGRVTSSSGFQEAGWIFPNIVRTRGIVRTSTAATTHLWRGTKTIGAGSVTPWGDIVIYNHDYTDYYGVHGNGGSTWY</sequence>